<comment type="caution">
    <text evidence="1">The sequence shown here is derived from an EMBL/GenBank/DDBJ whole genome shotgun (WGS) entry which is preliminary data.</text>
</comment>
<proteinExistence type="predicted"/>
<sequence length="319" mass="36822">MHFTSPEFNHQTTKEIYALGLRFFTLLYADAYKCTAFLVESRNLLIDSINFYQKRIKVSNKTLPKDFDISTLKNCYFGIFENGLNCPACALYWDKNDVNKNLHSYREHFTKKDHGELLITKLQDPENFTERRLLNLLCSCAHSFFVFFTNHTGKGKAKIAPYGFMEKAVPFVAFSESKFFKSVQLNGKIEENELLEINKDCDFLEGKVDNNTLDERGGGQEKILNKADMLMDALLKLRSNCIPVPPLETILPRLLSNWKVIQKQKGPAKEFFQNAQNFKNIQDLYNTVDNYFVDEDLNGELTNKGIIKDYGSQWNLALP</sequence>
<reference evidence="1" key="1">
    <citation type="submission" date="2020-05" db="EMBL/GenBank/DDBJ databases">
        <title>Phylogenomic resolution of chytrid fungi.</title>
        <authorList>
            <person name="Stajich J.E."/>
            <person name="Amses K."/>
            <person name="Simmons R."/>
            <person name="Seto K."/>
            <person name="Myers J."/>
            <person name="Bonds A."/>
            <person name="Quandt C.A."/>
            <person name="Barry K."/>
            <person name="Liu P."/>
            <person name="Grigoriev I."/>
            <person name="Longcore J.E."/>
            <person name="James T.Y."/>
        </authorList>
    </citation>
    <scope>NUCLEOTIDE SEQUENCE</scope>
    <source>
        <strain evidence="1">JEL0476</strain>
    </source>
</reference>
<dbReference type="AlphaFoldDB" id="A0AAD5TVN9"/>
<accession>A0AAD5TVN9</accession>
<protein>
    <submittedName>
        <fullName evidence="1">Uncharacterized protein</fullName>
    </submittedName>
</protein>
<keyword evidence="2" id="KW-1185">Reference proteome</keyword>
<dbReference type="Proteomes" id="UP001211065">
    <property type="component" value="Unassembled WGS sequence"/>
</dbReference>
<name>A0AAD5TVN9_9FUNG</name>
<dbReference type="EMBL" id="JADGJW010001037">
    <property type="protein sequence ID" value="KAJ3207714.1"/>
    <property type="molecule type" value="Genomic_DNA"/>
</dbReference>
<organism evidence="1 2">
    <name type="scientific">Clydaea vesicula</name>
    <dbReference type="NCBI Taxonomy" id="447962"/>
    <lineage>
        <taxon>Eukaryota</taxon>
        <taxon>Fungi</taxon>
        <taxon>Fungi incertae sedis</taxon>
        <taxon>Chytridiomycota</taxon>
        <taxon>Chytridiomycota incertae sedis</taxon>
        <taxon>Chytridiomycetes</taxon>
        <taxon>Lobulomycetales</taxon>
        <taxon>Lobulomycetaceae</taxon>
        <taxon>Clydaea</taxon>
    </lineage>
</organism>
<gene>
    <name evidence="1" type="ORF">HK099_000212</name>
</gene>
<evidence type="ECO:0000313" key="1">
    <source>
        <dbReference type="EMBL" id="KAJ3207714.1"/>
    </source>
</evidence>
<evidence type="ECO:0000313" key="2">
    <source>
        <dbReference type="Proteomes" id="UP001211065"/>
    </source>
</evidence>